<keyword evidence="2" id="KW-0496">Mitochondrion</keyword>
<keyword evidence="1" id="KW-0812">Transmembrane</keyword>
<evidence type="ECO:0000256" key="1">
    <source>
        <dbReference type="SAM" id="Phobius"/>
    </source>
</evidence>
<geneLocation type="mitochondrion" evidence="2"/>
<dbReference type="EMBL" id="MG923512">
    <property type="protein sequence ID" value="AZL93461.1"/>
    <property type="molecule type" value="Genomic_DNA"/>
</dbReference>
<gene>
    <name evidence="2" type="primary">nad6</name>
</gene>
<keyword evidence="1" id="KW-0472">Membrane</keyword>
<evidence type="ECO:0000313" key="2">
    <source>
        <dbReference type="EMBL" id="AZL93461.1"/>
    </source>
</evidence>
<sequence length="162" mass="19649">MNVNIILISILLIPLTKFLINPFYLSLTLLTFNFLVIFNMNMLINNFWFSYISFLILIGGLMILFMYFTSISPNILHKSYKKIWMILFFILLMKLNHSHTYSPSINSTNKIYFFEFNQMSIYNNMNWYLSMFFICYLLIMLILVIKWNLKFKKPIRSFNKYE</sequence>
<keyword evidence="1" id="KW-1133">Transmembrane helix</keyword>
<dbReference type="AlphaFoldDB" id="A0A3S8V1D5"/>
<feature type="transmembrane region" description="Helical" evidence="1">
    <location>
        <begin position="80"/>
        <end position="97"/>
    </location>
</feature>
<protein>
    <submittedName>
        <fullName evidence="2">NADH dehydrogenase subunit 6</fullName>
    </submittedName>
</protein>
<feature type="transmembrane region" description="Helical" evidence="1">
    <location>
        <begin position="48"/>
        <end position="68"/>
    </location>
</feature>
<feature type="transmembrane region" description="Helical" evidence="1">
    <location>
        <begin position="127"/>
        <end position="149"/>
    </location>
</feature>
<proteinExistence type="predicted"/>
<reference evidence="2" key="1">
    <citation type="journal article" date="2018" name="Mol. Phylogenet. Evol.">
        <title>Mitochondrial phylogenomics of the Hymenoptera.</title>
        <authorList>
            <person name="Tang P."/>
            <person name="Zhu J.C."/>
            <person name="Zheng B.Y."/>
            <person name="Wei S.J."/>
            <person name="Sharkey M."/>
            <person name="Chen X.X."/>
            <person name="Vogler A.P."/>
        </authorList>
    </citation>
    <scope>NUCLEOTIDE SEQUENCE</scope>
</reference>
<name>A0A3S8V1D5_9HYME</name>
<accession>A0A3S8V1D5</accession>
<organism evidence="2">
    <name type="scientific">Prosevania sp. ZJUH_2016031</name>
    <dbReference type="NCBI Taxonomy" id="2491170"/>
    <lineage>
        <taxon>Eukaryota</taxon>
        <taxon>Metazoa</taxon>
        <taxon>Ecdysozoa</taxon>
        <taxon>Arthropoda</taxon>
        <taxon>Hexapoda</taxon>
        <taxon>Insecta</taxon>
        <taxon>Pterygota</taxon>
        <taxon>Neoptera</taxon>
        <taxon>Endopterygota</taxon>
        <taxon>Hymenoptera</taxon>
        <taxon>Apocrita</taxon>
        <taxon>Evanioidea</taxon>
        <taxon>Evaniidae</taxon>
        <taxon>Prosevania</taxon>
    </lineage>
</organism>